<evidence type="ECO:0000259" key="2">
    <source>
        <dbReference type="SMART" id="SM00355"/>
    </source>
</evidence>
<feature type="compositionally biased region" description="Basic and acidic residues" evidence="1">
    <location>
        <begin position="437"/>
        <end position="449"/>
    </location>
</feature>
<gene>
    <name evidence="3" type="ORF">FMAN_00048</name>
</gene>
<feature type="domain" description="C2H2-type" evidence="2">
    <location>
        <begin position="332"/>
        <end position="358"/>
    </location>
</feature>
<comment type="caution">
    <text evidence="3">The sequence shown here is derived from an EMBL/GenBank/DDBJ whole genome shotgun (WGS) entry which is preliminary data.</text>
</comment>
<proteinExistence type="predicted"/>
<feature type="region of interest" description="Disordered" evidence="1">
    <location>
        <begin position="213"/>
        <end position="246"/>
    </location>
</feature>
<dbReference type="PANTHER" id="PTHR35391">
    <property type="entry name" value="C2H2-TYPE DOMAIN-CONTAINING PROTEIN-RELATED"/>
    <property type="match status" value="1"/>
</dbReference>
<evidence type="ECO:0000313" key="4">
    <source>
        <dbReference type="Proteomes" id="UP000184255"/>
    </source>
</evidence>
<name>A0A1L7U052_FUSMA</name>
<dbReference type="Proteomes" id="UP000184255">
    <property type="component" value="Unassembled WGS sequence"/>
</dbReference>
<dbReference type="AlphaFoldDB" id="A0A1L7U052"/>
<feature type="domain" description="C2H2-type" evidence="2">
    <location>
        <begin position="372"/>
        <end position="398"/>
    </location>
</feature>
<dbReference type="PANTHER" id="PTHR35391:SF5">
    <property type="entry name" value="DUF6590 DOMAIN-CONTAINING PROTEIN"/>
    <property type="match status" value="1"/>
</dbReference>
<sequence length="691" mass="78232">MECETLLQNLIDSGSQTAEKGLFEDYLQRLSTWAAYLGVFARPSQCLDHRLSNAIDIQDLVLRGLDSLGRSLTSGLSIDFRAGWPGADCLSIVSQNKYQSASTDADEGQVSLSGIEEELLEIEDTLEQLYRLATAIKSSSRKTIEQRASEFAQKVELKPINKLFIRTIECLYPQIDQSLQDRLSTSMSDRFAKIMFLGTRQATLAARHNEQHYSPAISEDRQNSVLPKPNLGALQEPRLSYSPSVQTRDQSLAPLTSLSPSKFWPHLNNLGPSILNRNKTTSVSIHRSSYPLPPKPQRQELRLCEWCGEPLKSLDMDPAHWRKHVDNDLRPYICLAEDCTNAVGYPSFRQWSSHMQQHDEFWYRTVYSPVKYVCPLCVNTMSSFEHRVELFQHVTSMHESDAFDSRQLSLIANQSQGIRERPVDECPLCGLAVERESQKEDVPSKRESDSWSEGSRKKLKAGQQQPIPAATSSNDQENQSHETNNHESMALHIASHLQTLMFLTLRVISMQRDMGSEDEDVVGSNIGTDDFHDHQDEQHVNDPLSFEDDSPQLENSWLPAAEVHSFEFGPLQRTVFKYPMLRCEDILDTSIEFPDSSTIQEIIIRLEALLSTTKQNLDFYAWSEVALESVRNQNLSWPSDYRRSGTSGGSGSTFGWQCCNCKNPGQSFSIDMHCVICSMPLCDNCTFYTNS</sequence>
<dbReference type="SMART" id="SM00355">
    <property type="entry name" value="ZnF_C2H2"/>
    <property type="match status" value="2"/>
</dbReference>
<dbReference type="EMBL" id="FCQH01000013">
    <property type="protein sequence ID" value="CVL02542.1"/>
    <property type="molecule type" value="Genomic_DNA"/>
</dbReference>
<reference evidence="4" key="1">
    <citation type="journal article" date="2016" name="Genome Biol. Evol.">
        <title>Comparative 'omics' of the Fusarium fujikuroi species complex highlights differences in genetic potential and metabolite synthesis.</title>
        <authorList>
            <person name="Niehaus E.-M."/>
            <person name="Muensterkoetter M."/>
            <person name="Proctor R.H."/>
            <person name="Brown D.W."/>
            <person name="Sharon A."/>
            <person name="Idan Y."/>
            <person name="Oren-Young L."/>
            <person name="Sieber C.M."/>
            <person name="Novak O."/>
            <person name="Pencik A."/>
            <person name="Tarkowska D."/>
            <person name="Hromadova K."/>
            <person name="Freeman S."/>
            <person name="Maymon M."/>
            <person name="Elazar M."/>
            <person name="Youssef S.A."/>
            <person name="El-Shabrawy E.S.M."/>
            <person name="Shalaby A.B.A."/>
            <person name="Houterman P."/>
            <person name="Brock N.L."/>
            <person name="Burkhardt I."/>
            <person name="Tsavkelova E.A."/>
            <person name="Dickschat J.S."/>
            <person name="Galuszka P."/>
            <person name="Gueldener U."/>
            <person name="Tudzynski B."/>
        </authorList>
    </citation>
    <scope>NUCLEOTIDE SEQUENCE [LARGE SCALE GENOMIC DNA]</scope>
    <source>
        <strain evidence="4">MRC7560</strain>
    </source>
</reference>
<dbReference type="GeneID" id="65079321"/>
<dbReference type="RefSeq" id="XP_041687590.1">
    <property type="nucleotide sequence ID" value="XM_041821851.1"/>
</dbReference>
<protein>
    <recommendedName>
        <fullName evidence="2">C2H2-type domain-containing protein</fullName>
    </recommendedName>
</protein>
<accession>A0A1L7U052</accession>
<dbReference type="VEuPathDB" id="FungiDB:FMAN_00048"/>
<organism evidence="3 4">
    <name type="scientific">Fusarium mangiferae</name>
    <name type="common">Mango malformation disease fungus</name>
    <dbReference type="NCBI Taxonomy" id="192010"/>
    <lineage>
        <taxon>Eukaryota</taxon>
        <taxon>Fungi</taxon>
        <taxon>Dikarya</taxon>
        <taxon>Ascomycota</taxon>
        <taxon>Pezizomycotina</taxon>
        <taxon>Sordariomycetes</taxon>
        <taxon>Hypocreomycetidae</taxon>
        <taxon>Hypocreales</taxon>
        <taxon>Nectriaceae</taxon>
        <taxon>Fusarium</taxon>
        <taxon>Fusarium fujikuroi species complex</taxon>
    </lineage>
</organism>
<dbReference type="InterPro" id="IPR013087">
    <property type="entry name" value="Znf_C2H2_type"/>
</dbReference>
<feature type="compositionally biased region" description="Polar residues" evidence="1">
    <location>
        <begin position="462"/>
        <end position="477"/>
    </location>
</feature>
<keyword evidence="4" id="KW-1185">Reference proteome</keyword>
<evidence type="ECO:0000256" key="1">
    <source>
        <dbReference type="SAM" id="MobiDB-lite"/>
    </source>
</evidence>
<evidence type="ECO:0000313" key="3">
    <source>
        <dbReference type="EMBL" id="CVL02542.1"/>
    </source>
</evidence>
<feature type="region of interest" description="Disordered" evidence="1">
    <location>
        <begin position="437"/>
        <end position="483"/>
    </location>
</feature>